<dbReference type="RefSeq" id="WP_047251381.1">
    <property type="nucleotide sequence ID" value="NZ_CP011367.1"/>
</dbReference>
<accession>A0A0G3G501</accession>
<dbReference type="PANTHER" id="PTHR33840:SF1">
    <property type="entry name" value="TLE1 PHOSPHOLIPASE DOMAIN-CONTAINING PROTEIN"/>
    <property type="match status" value="1"/>
</dbReference>
<dbReference type="EMBL" id="CP011367">
    <property type="protein sequence ID" value="AKJ95449.1"/>
    <property type="molecule type" value="Genomic_DNA"/>
</dbReference>
<dbReference type="OrthoDB" id="4378831at2"/>
<reference evidence="2 3" key="1">
    <citation type="submission" date="2015-04" db="EMBL/GenBank/DDBJ databases">
        <title>Complete Sequence for the Genome of the Thioalkalivibrio versutus D301.</title>
        <authorList>
            <person name="Mu T."/>
            <person name="Zhou J."/>
            <person name="Xu X."/>
        </authorList>
    </citation>
    <scope>NUCLEOTIDE SEQUENCE [LARGE SCALE GENOMIC DNA]</scope>
    <source>
        <strain evidence="2 3">D301</strain>
    </source>
</reference>
<proteinExistence type="predicted"/>
<name>A0A0G3G501_9GAMM</name>
<dbReference type="AlphaFoldDB" id="A0A0G3G501"/>
<dbReference type="Pfam" id="PF09994">
    <property type="entry name" value="T6SS_Tle1-like_cat"/>
    <property type="match status" value="1"/>
</dbReference>
<organism evidence="2 3">
    <name type="scientific">Thioalkalivibrio versutus</name>
    <dbReference type="NCBI Taxonomy" id="106634"/>
    <lineage>
        <taxon>Bacteria</taxon>
        <taxon>Pseudomonadati</taxon>
        <taxon>Pseudomonadota</taxon>
        <taxon>Gammaproteobacteria</taxon>
        <taxon>Chromatiales</taxon>
        <taxon>Ectothiorhodospiraceae</taxon>
        <taxon>Thioalkalivibrio</taxon>
    </lineage>
</organism>
<dbReference type="PATRIC" id="fig|106634.4.peg.1799"/>
<evidence type="ECO:0000313" key="3">
    <source>
        <dbReference type="Proteomes" id="UP000064201"/>
    </source>
</evidence>
<protein>
    <recommendedName>
        <fullName evidence="1">T6SS Phospholipase effector Tle1-like catalytic domain-containing protein</fullName>
    </recommendedName>
</protein>
<evidence type="ECO:0000259" key="1">
    <source>
        <dbReference type="Pfam" id="PF09994"/>
    </source>
</evidence>
<dbReference type="Proteomes" id="UP000064201">
    <property type="component" value="Chromosome"/>
</dbReference>
<dbReference type="InterPro" id="IPR018712">
    <property type="entry name" value="Tle1-like_cat"/>
</dbReference>
<sequence>MTRRIVICADGTWNRPEEDVESDVPTNVLRLARAIAPVDAMGDPQQVYYDWGVGAYYAKISGGVTGRGIHKNIQDAYRYIVQNYAPGSEIFLFGFSRGAYTVRSLCGLINNCGVLKRPDARLIEQAFRHYKNTGASHAPEGEASRTFRAKHAHPSREIRFVGVWDTVGALGIPFSLLGMFDRTDEFYDTKLGSNVRIARHAMAIDETRADFEPTLWDPRPGLDLKQLWFSGVHADVGGGYAPDAEGRLASEAPLAWMIEQARMAGLQVEGYLPDNLRPDPLASLHRSRRHIYRLRRRYRRPLYQSGHPTEVHPSALERYRKDVDYQPENLRAFLDEWGWPDAD</sequence>
<gene>
    <name evidence="2" type="ORF">TVD_08800</name>
</gene>
<dbReference type="PANTHER" id="PTHR33840">
    <property type="match status" value="1"/>
</dbReference>
<evidence type="ECO:0000313" key="2">
    <source>
        <dbReference type="EMBL" id="AKJ95449.1"/>
    </source>
</evidence>
<feature type="domain" description="T6SS Phospholipase effector Tle1-like catalytic" evidence="1">
    <location>
        <begin position="3"/>
        <end position="260"/>
    </location>
</feature>
<dbReference type="KEGG" id="tvr:TVD_08800"/>
<keyword evidence="3" id="KW-1185">Reference proteome</keyword>